<dbReference type="RefSeq" id="WP_067554860.1">
    <property type="nucleotide sequence ID" value="NZ_CP016895.1"/>
</dbReference>
<keyword evidence="2" id="KW-1185">Reference proteome</keyword>
<dbReference type="EMBL" id="CP016895">
    <property type="protein sequence ID" value="AOA58436.1"/>
    <property type="molecule type" value="Genomic_DNA"/>
</dbReference>
<dbReference type="InterPro" id="IPR029021">
    <property type="entry name" value="Prot-tyrosine_phosphatase-like"/>
</dbReference>
<reference evidence="1 2" key="1">
    <citation type="submission" date="2016-08" db="EMBL/GenBank/DDBJ databases">
        <authorList>
            <person name="Seilhamer J.J."/>
        </authorList>
    </citation>
    <scope>NUCLEOTIDE SEQUENCE [LARGE SCALE GENOMIC DNA]</scope>
    <source>
        <strain evidence="1 2">BRTC-1</strain>
    </source>
</reference>
<dbReference type="KEGG" id="ala:BFG52_08775"/>
<dbReference type="OrthoDB" id="7391097at2"/>
<gene>
    <name evidence="1" type="ORF">BFG52_08775</name>
</gene>
<evidence type="ECO:0000313" key="1">
    <source>
        <dbReference type="EMBL" id="AOA58436.1"/>
    </source>
</evidence>
<dbReference type="Gene3D" id="3.90.190.10">
    <property type="entry name" value="Protein tyrosine phosphatase superfamily"/>
    <property type="match status" value="1"/>
</dbReference>
<dbReference type="AlphaFoldDB" id="A0A1B2LZR3"/>
<sequence>MCDDLEQQLCQCPDFQYIHQHLFSSKQLPTSAWALLKAYGIDSVIDIDFATASTTSKTACDRDCVDAGLKYIHIPLDLSQPADEQCLLILDLIDYISREKMLWLQGNTQIVSCLLYLYRLHYLQFDIAEADACLQQHWQPDATWTGLMHVIGLQLQGRKATQELQQTLAQVEQAHDA</sequence>
<name>A0A1B2LZR3_9GAMM</name>
<proteinExistence type="predicted"/>
<accession>A0A1B2LZR3</accession>
<dbReference type="SUPFAM" id="SSF52799">
    <property type="entry name" value="(Phosphotyrosine protein) phosphatases II"/>
    <property type="match status" value="1"/>
</dbReference>
<evidence type="ECO:0000313" key="2">
    <source>
        <dbReference type="Proteomes" id="UP000093391"/>
    </source>
</evidence>
<organism evidence="1 2">
    <name type="scientific">Acinetobacter larvae</name>
    <dbReference type="NCBI Taxonomy" id="1789224"/>
    <lineage>
        <taxon>Bacteria</taxon>
        <taxon>Pseudomonadati</taxon>
        <taxon>Pseudomonadota</taxon>
        <taxon>Gammaproteobacteria</taxon>
        <taxon>Moraxellales</taxon>
        <taxon>Moraxellaceae</taxon>
        <taxon>Acinetobacter</taxon>
    </lineage>
</organism>
<protein>
    <submittedName>
        <fullName evidence="1">Uncharacterized protein</fullName>
    </submittedName>
</protein>
<dbReference type="Proteomes" id="UP000093391">
    <property type="component" value="Chromosome"/>
</dbReference>